<dbReference type="Gene3D" id="3.90.550.10">
    <property type="entry name" value="Spore Coat Polysaccharide Biosynthesis Protein SpsA, Chain A"/>
    <property type="match status" value="1"/>
</dbReference>
<organism evidence="5 6">
    <name type="scientific">Clostridium perfringens</name>
    <dbReference type="NCBI Taxonomy" id="1502"/>
    <lineage>
        <taxon>Bacteria</taxon>
        <taxon>Bacillati</taxon>
        <taxon>Bacillota</taxon>
        <taxon>Clostridia</taxon>
        <taxon>Eubacteriales</taxon>
        <taxon>Clostridiaceae</taxon>
        <taxon>Clostridium</taxon>
    </lineage>
</organism>
<dbReference type="InterPro" id="IPR029044">
    <property type="entry name" value="Nucleotide-diphossugar_trans"/>
</dbReference>
<comment type="caution">
    <text evidence="5">The sequence shown here is derived from an EMBL/GenBank/DDBJ whole genome shotgun (WGS) entry which is preliminary data.</text>
</comment>
<protein>
    <submittedName>
        <fullName evidence="5">Glycosyltransferase</fullName>
    </submittedName>
</protein>
<evidence type="ECO:0000259" key="4">
    <source>
        <dbReference type="Pfam" id="PF00535"/>
    </source>
</evidence>
<dbReference type="Proteomes" id="UP001292368">
    <property type="component" value="Unassembled WGS sequence"/>
</dbReference>
<keyword evidence="3" id="KW-0808">Transferase</keyword>
<keyword evidence="2" id="KW-0328">Glycosyltransferase</keyword>
<dbReference type="EMBL" id="WNVM01000004">
    <property type="protein sequence ID" value="MDZ5008989.1"/>
    <property type="molecule type" value="Genomic_DNA"/>
</dbReference>
<evidence type="ECO:0000256" key="2">
    <source>
        <dbReference type="ARBA" id="ARBA00022676"/>
    </source>
</evidence>
<evidence type="ECO:0000313" key="6">
    <source>
        <dbReference type="Proteomes" id="UP001292368"/>
    </source>
</evidence>
<dbReference type="InterPro" id="IPR050834">
    <property type="entry name" value="Glycosyltransf_2"/>
</dbReference>
<dbReference type="AlphaFoldDB" id="A0AAW9IHD5"/>
<gene>
    <name evidence="5" type="ORF">GNF77_08635</name>
</gene>
<accession>A0AAW9IHD5</accession>
<evidence type="ECO:0000256" key="1">
    <source>
        <dbReference type="ARBA" id="ARBA00006739"/>
    </source>
</evidence>
<name>A0AAW9IHD5_CLOPF</name>
<dbReference type="GO" id="GO:0016757">
    <property type="term" value="F:glycosyltransferase activity"/>
    <property type="evidence" value="ECO:0007669"/>
    <property type="project" value="UniProtKB-KW"/>
</dbReference>
<dbReference type="SUPFAM" id="SSF53448">
    <property type="entry name" value="Nucleotide-diphospho-sugar transferases"/>
    <property type="match status" value="1"/>
</dbReference>
<sequence>MNDKKIKVSIIMGIYNCEKTLSDCIDSLLNQTYTNWELIMCDDSSTDCTYKIAKRYAEKYNNIILLRNETNKKLSATLNRCLEVAKGEYVARMDADDIALPTRLKKQVEFLDNNKEYSVVGCNRIIFDDNGNERVYASEEIPNKYSLLKGVPFAHPTIMMRKKVYDKLNGYTVSSRTVRGQDLDLWYKFYKNNFNGYNIQEPLYRYRENLSDYKKRTLKAAIGAARTNYYGFKMLNFPKSKYIYLVKPIISACIPNYIMYKYHNRK</sequence>
<dbReference type="PANTHER" id="PTHR43685">
    <property type="entry name" value="GLYCOSYLTRANSFERASE"/>
    <property type="match status" value="1"/>
</dbReference>
<evidence type="ECO:0000256" key="3">
    <source>
        <dbReference type="ARBA" id="ARBA00022679"/>
    </source>
</evidence>
<proteinExistence type="inferred from homology"/>
<dbReference type="PANTHER" id="PTHR43685:SF5">
    <property type="entry name" value="GLYCOSYLTRANSFERASE EPSE-RELATED"/>
    <property type="match status" value="1"/>
</dbReference>
<dbReference type="RefSeq" id="WP_322381802.1">
    <property type="nucleotide sequence ID" value="NZ_WNVJ01000005.1"/>
</dbReference>
<feature type="domain" description="Glycosyltransferase 2-like" evidence="4">
    <location>
        <begin position="9"/>
        <end position="167"/>
    </location>
</feature>
<dbReference type="Pfam" id="PF00535">
    <property type="entry name" value="Glycos_transf_2"/>
    <property type="match status" value="1"/>
</dbReference>
<reference evidence="5" key="1">
    <citation type="submission" date="2019-11" db="EMBL/GenBank/DDBJ databases">
        <title>Characterization of Clostridium perfringens isolates from swine manure treated agricultural soils.</title>
        <authorList>
            <person name="Wushke S.T."/>
        </authorList>
    </citation>
    <scope>NUCLEOTIDE SEQUENCE</scope>
    <source>
        <strain evidence="5">V2</strain>
    </source>
</reference>
<evidence type="ECO:0000313" key="5">
    <source>
        <dbReference type="EMBL" id="MDZ5008989.1"/>
    </source>
</evidence>
<dbReference type="InterPro" id="IPR001173">
    <property type="entry name" value="Glyco_trans_2-like"/>
</dbReference>
<comment type="similarity">
    <text evidence="1">Belongs to the glycosyltransferase 2 family.</text>
</comment>